<organism evidence="3 4">
    <name type="scientific">Desulfuromonas thiophila</name>
    <dbReference type="NCBI Taxonomy" id="57664"/>
    <lineage>
        <taxon>Bacteria</taxon>
        <taxon>Pseudomonadati</taxon>
        <taxon>Thermodesulfobacteriota</taxon>
        <taxon>Desulfuromonadia</taxon>
        <taxon>Desulfuromonadales</taxon>
        <taxon>Desulfuromonadaceae</taxon>
        <taxon>Desulfuromonas</taxon>
    </lineage>
</organism>
<gene>
    <name evidence="3" type="ORF">SAMN05661003_10693</name>
</gene>
<keyword evidence="4" id="KW-1185">Reference proteome</keyword>
<accession>A0A1G7BL75</accession>
<dbReference type="GO" id="GO:0006935">
    <property type="term" value="P:chemotaxis"/>
    <property type="evidence" value="ECO:0007669"/>
    <property type="project" value="UniProtKB-KW"/>
</dbReference>
<dbReference type="EMBL" id="FNAQ01000006">
    <property type="protein sequence ID" value="SDE27848.1"/>
    <property type="molecule type" value="Genomic_DNA"/>
</dbReference>
<evidence type="ECO:0000313" key="3">
    <source>
        <dbReference type="EMBL" id="SDE27848.1"/>
    </source>
</evidence>
<dbReference type="Pfam" id="PF13690">
    <property type="entry name" value="CheX"/>
    <property type="match status" value="1"/>
</dbReference>
<proteinExistence type="predicted"/>
<dbReference type="SUPFAM" id="SSF103039">
    <property type="entry name" value="CheC-like"/>
    <property type="match status" value="1"/>
</dbReference>
<dbReference type="OrthoDB" id="5387601at2"/>
<protein>
    <submittedName>
        <fullName evidence="3">Chemotaxis phosphatase CheX</fullName>
    </submittedName>
</protein>
<reference evidence="4" key="1">
    <citation type="submission" date="2016-10" db="EMBL/GenBank/DDBJ databases">
        <authorList>
            <person name="Varghese N."/>
            <person name="Submissions S."/>
        </authorList>
    </citation>
    <scope>NUCLEOTIDE SEQUENCE [LARGE SCALE GENOMIC DNA]</scope>
    <source>
        <strain evidence="4">DSM 8987</strain>
    </source>
</reference>
<evidence type="ECO:0000259" key="2">
    <source>
        <dbReference type="Pfam" id="PF13690"/>
    </source>
</evidence>
<dbReference type="Proteomes" id="UP000243205">
    <property type="component" value="Unassembled WGS sequence"/>
</dbReference>
<dbReference type="RefSeq" id="WP_092078050.1">
    <property type="nucleotide sequence ID" value="NZ_FNAQ01000006.1"/>
</dbReference>
<dbReference type="InterPro" id="IPR028051">
    <property type="entry name" value="CheX-like_dom"/>
</dbReference>
<dbReference type="InterPro" id="IPR028976">
    <property type="entry name" value="CheC-like_sf"/>
</dbReference>
<dbReference type="Gene3D" id="3.40.1550.10">
    <property type="entry name" value="CheC-like"/>
    <property type="match status" value="1"/>
</dbReference>
<name>A0A1G7BL75_9BACT</name>
<evidence type="ECO:0000313" key="4">
    <source>
        <dbReference type="Proteomes" id="UP000243205"/>
    </source>
</evidence>
<evidence type="ECO:0000256" key="1">
    <source>
        <dbReference type="ARBA" id="ARBA00022500"/>
    </source>
</evidence>
<keyword evidence="1" id="KW-0145">Chemotaxis</keyword>
<dbReference type="AlphaFoldDB" id="A0A1G7BL75"/>
<feature type="domain" description="Chemotaxis phosphatase CheX-like" evidence="2">
    <location>
        <begin position="57"/>
        <end position="124"/>
    </location>
</feature>
<sequence length="161" mass="17771">MERLQAVLQEKLTEVLDETFGSMAFLGVCEASAADCATAGSLREAQLLVTEPVLMELHLATSEALLRQMAETLYNFDADQIEEHLINDLLAEILNTLAGRLMTALLPEQQTFALSLPELASEEERLDDKPLFEAFYLADDEPVIVRLQASGPQALLNLLQP</sequence>
<dbReference type="STRING" id="57664.SAMN05661003_10693"/>